<feature type="region of interest" description="Disordered" evidence="1">
    <location>
        <begin position="478"/>
        <end position="521"/>
    </location>
</feature>
<feature type="compositionally biased region" description="Polar residues" evidence="1">
    <location>
        <begin position="387"/>
        <end position="400"/>
    </location>
</feature>
<feature type="region of interest" description="Disordered" evidence="1">
    <location>
        <begin position="578"/>
        <end position="686"/>
    </location>
</feature>
<feature type="region of interest" description="Disordered" evidence="1">
    <location>
        <begin position="719"/>
        <end position="804"/>
    </location>
</feature>
<feature type="region of interest" description="Disordered" evidence="1">
    <location>
        <begin position="825"/>
        <end position="917"/>
    </location>
</feature>
<reference evidence="2" key="1">
    <citation type="submission" date="2020-02" db="EMBL/GenBank/DDBJ databases">
        <authorList>
            <person name="Palmer J.M."/>
        </authorList>
    </citation>
    <scope>NUCLEOTIDE SEQUENCE</scope>
    <source>
        <strain evidence="2">EPUS1.4</strain>
        <tissue evidence="2">Thallus</tissue>
    </source>
</reference>
<name>A0A8H7E258_9EURO</name>
<evidence type="ECO:0000313" key="2">
    <source>
        <dbReference type="EMBL" id="KAF7505333.1"/>
    </source>
</evidence>
<feature type="region of interest" description="Disordered" evidence="1">
    <location>
        <begin position="1"/>
        <end position="29"/>
    </location>
</feature>
<feature type="region of interest" description="Disordered" evidence="1">
    <location>
        <begin position="332"/>
        <end position="465"/>
    </location>
</feature>
<accession>A0A8H7E258</accession>
<feature type="compositionally biased region" description="Polar residues" evidence="1">
    <location>
        <begin position="764"/>
        <end position="792"/>
    </location>
</feature>
<dbReference type="Proteomes" id="UP000606974">
    <property type="component" value="Unassembled WGS sequence"/>
</dbReference>
<evidence type="ECO:0000313" key="3">
    <source>
        <dbReference type="Proteomes" id="UP000606974"/>
    </source>
</evidence>
<feature type="compositionally biased region" description="Low complexity" evidence="1">
    <location>
        <begin position="501"/>
        <end position="521"/>
    </location>
</feature>
<protein>
    <submittedName>
        <fullName evidence="2">Uncharacterized protein</fullName>
    </submittedName>
</protein>
<feature type="compositionally biased region" description="Basic and acidic residues" evidence="1">
    <location>
        <begin position="12"/>
        <end position="29"/>
    </location>
</feature>
<sequence>MNLRKSINRPQKLQDEIAYGKKSKDPTKPAFPEKLRAQVVSFNPHLPPAVFPSLPLEVDINGEDEGTAAAKAAVNAEESSDDDCDMSNVGSLPIGLYPKMRNVPTSKSPADVAFEDEMATSDDDHGDVPGKEDNHPPFDMQNHGREHLNQQIIINHTVNWSDLCPAVQLAIISRLSERHSMSKVYDMLGLYAQELGDVTRLAQQYNYQSRMEDYLIFWMQQDQLNGILRVDHTLTLRGAPEAYQEFQTRSYMHKIQAEIDESLLQATKAAVNLGKRFLGQRGIPREMVGDWGYLSGKTCAARPHDRQVLLLNPLTPGRSGWDSGYVSAVSPDRLQTEQDTENALRSSPHCDRQPRKGPEAREISRTRILKKLQHQKICEPAEKQTAQHRSSSRARSNSPVPTDDISAARSSGRSRRNVQPKQEYVEAIARLQPGGYGSEGESDCEMSDEVDKEVQKFQPNPPSTRLFITADNRLRAVPAPSTSTVSPKSSANTKQAGSNVPRLPASSFSRSPSKSPRRIASPLPLSRVVVRPPKTMSKFKQTNTIAKPSEGSVMNKFNQNLLGMSREGNNFTKSMLKASERDAAKSTPWIPVQPKPYAETSLPASVDHRRRSETAAPAFSPISERFTKLSYDGPPSTQAIGNTTHKNGKLEKVGPISDENAMKSSLPATPDYTSTPASESPDMVQGDRSIVTEAGSPIPARRKLSSKISTSTGGIVIGHQEQGLKNDPQLTAAASRPCATPQQPGPDTENTYPRLDPVSGIVINDQSFHQDPTSTADSITQPQIASGSQNPRPLTPLQEAGEGVKKAAASLKSIATELTKTTLPTTNLSATDPALTGPQNGTIPIFAGAKTTASQDAPKEKRRYRKSEAQRKKEADLAEKRERERSQKEARLAMKARGREIGGAQLAATAQDPEASK</sequence>
<keyword evidence="3" id="KW-1185">Reference proteome</keyword>
<feature type="compositionally biased region" description="Basic and acidic residues" evidence="1">
    <location>
        <begin position="348"/>
        <end position="365"/>
    </location>
</feature>
<proteinExistence type="predicted"/>
<comment type="caution">
    <text evidence="2">The sequence shown here is derived from an EMBL/GenBank/DDBJ whole genome shotgun (WGS) entry which is preliminary data.</text>
</comment>
<dbReference type="AlphaFoldDB" id="A0A8H7E258"/>
<feature type="compositionally biased region" description="Polar residues" evidence="1">
    <location>
        <begin position="480"/>
        <end position="498"/>
    </location>
</feature>
<organism evidence="2 3">
    <name type="scientific">Endocarpon pusillum</name>
    <dbReference type="NCBI Taxonomy" id="364733"/>
    <lineage>
        <taxon>Eukaryota</taxon>
        <taxon>Fungi</taxon>
        <taxon>Dikarya</taxon>
        <taxon>Ascomycota</taxon>
        <taxon>Pezizomycotina</taxon>
        <taxon>Eurotiomycetes</taxon>
        <taxon>Chaetothyriomycetidae</taxon>
        <taxon>Verrucariales</taxon>
        <taxon>Verrucariaceae</taxon>
        <taxon>Endocarpon</taxon>
    </lineage>
</organism>
<feature type="compositionally biased region" description="Polar residues" evidence="1">
    <location>
        <begin position="662"/>
        <end position="678"/>
    </location>
</feature>
<gene>
    <name evidence="2" type="ORF">GJ744_001036</name>
</gene>
<dbReference type="EMBL" id="JAACFV010000112">
    <property type="protein sequence ID" value="KAF7505333.1"/>
    <property type="molecule type" value="Genomic_DNA"/>
</dbReference>
<dbReference type="OrthoDB" id="5378502at2759"/>
<feature type="compositionally biased region" description="Basic and acidic residues" evidence="1">
    <location>
        <begin position="866"/>
        <end position="900"/>
    </location>
</feature>
<feature type="compositionally biased region" description="Acidic residues" evidence="1">
    <location>
        <begin position="440"/>
        <end position="451"/>
    </location>
</feature>
<feature type="compositionally biased region" description="Polar residues" evidence="1">
    <location>
        <begin position="635"/>
        <end position="645"/>
    </location>
</feature>
<evidence type="ECO:0000256" key="1">
    <source>
        <dbReference type="SAM" id="MobiDB-lite"/>
    </source>
</evidence>